<dbReference type="SUPFAM" id="SSF56801">
    <property type="entry name" value="Acetyl-CoA synthetase-like"/>
    <property type="match status" value="1"/>
</dbReference>
<dbReference type="Gene3D" id="3.40.50.12780">
    <property type="entry name" value="N-terminal domain of ligase-like"/>
    <property type="match status" value="1"/>
</dbReference>
<feature type="domain" description="AMP-dependent synthetase/ligase" evidence="1">
    <location>
        <begin position="117"/>
        <end position="278"/>
    </location>
</feature>
<dbReference type="InterPro" id="IPR042099">
    <property type="entry name" value="ANL_N_sf"/>
</dbReference>
<dbReference type="PANTHER" id="PTHR36932:SF1">
    <property type="entry name" value="CAPSULAR POLYSACCHARIDE BIOSYNTHESIS PROTEIN"/>
    <property type="match status" value="1"/>
</dbReference>
<sequence>MFSLACEGLKLLWHNSWSRDKIQAYAKARFRKVVEHAFYNSRFYREFYRGLGISHDDLACLEPSDLPVIDKDVVRANFEDICTVKHLPTGLRSQIEKQGEKQDAQEGGLVVRLGGFTIVHTSGSTGKPCNFLYSDSAITQVEANMVRLSVGGNNKIALRDFPIRTLFVASVGRGYASTALALNGIRKYHSKSLILNVQDPMESWPEKIQEFNPNYLAGYPSCVQLVADMQAKGSIRIRPKKVITGGEPLTSERARYFQEVFGSDVIDYYACTESLALGAGASWYDGIYLFDDMNYCEVDELGRLIITVLYNDAFPLIRYRLDDVVLGFSRGPVGPLPYTRIDKVLGRSEEMMWFRNPSGKWDFLHPLFIDDLNVPGIKEFQFVQVDEVSFRLRIVPEPGTNGESLAEKAREQVNGFLARKNLSNIRFSVDLTDALDVDKVSGKVKLVVGALKPESDS</sequence>
<dbReference type="GO" id="GO:0016874">
    <property type="term" value="F:ligase activity"/>
    <property type="evidence" value="ECO:0007669"/>
    <property type="project" value="UniProtKB-KW"/>
</dbReference>
<dbReference type="InterPro" id="IPR053158">
    <property type="entry name" value="CapK_Type1_Caps_Biosynth"/>
</dbReference>
<dbReference type="EMBL" id="CP062796">
    <property type="protein sequence ID" value="QUL99535.1"/>
    <property type="molecule type" value="Genomic_DNA"/>
</dbReference>
<name>A0AAT9LEV5_9FIRM</name>
<dbReference type="Pfam" id="PF00501">
    <property type="entry name" value="AMP-binding"/>
    <property type="match status" value="1"/>
</dbReference>
<dbReference type="KEGG" id="fcz:IMF26_01895"/>
<reference evidence="2" key="2">
    <citation type="journal article" date="2023" name="Biology">
        <title>Prokaryotic Life Associated with Coal-Fire Gas Vents Revealed by Metagenomics.</title>
        <authorList>
            <person name="Kadnikov V.V."/>
            <person name="Mardanov A.V."/>
            <person name="Beletsky A.V."/>
            <person name="Karnachuk O.V."/>
            <person name="Ravin N.V."/>
        </authorList>
    </citation>
    <scope>NUCLEOTIDE SEQUENCE</scope>
    <source>
        <strain evidence="2">Bu02</strain>
    </source>
</reference>
<protein>
    <submittedName>
        <fullName evidence="2">Phenylacetate--CoA ligase family protein</fullName>
    </submittedName>
</protein>
<keyword evidence="2" id="KW-0436">Ligase</keyword>
<gene>
    <name evidence="2" type="ORF">IMF26_01895</name>
</gene>
<evidence type="ECO:0000313" key="2">
    <source>
        <dbReference type="EMBL" id="QUL99535.1"/>
    </source>
</evidence>
<dbReference type="PANTHER" id="PTHR36932">
    <property type="entry name" value="CAPSULAR POLYSACCHARIDE BIOSYNTHESIS PROTEIN"/>
    <property type="match status" value="1"/>
</dbReference>
<evidence type="ECO:0000259" key="1">
    <source>
        <dbReference type="Pfam" id="PF00501"/>
    </source>
</evidence>
<dbReference type="AlphaFoldDB" id="A0AAT9LEV5"/>
<organism evidence="2">
    <name type="scientific">Candidatus Fermentithermobacillus carboniphilus</name>
    <dbReference type="NCBI Taxonomy" id="3085328"/>
    <lineage>
        <taxon>Bacteria</taxon>
        <taxon>Bacillati</taxon>
        <taxon>Bacillota</taxon>
        <taxon>Candidatus Fermentithermobacillia</taxon>
        <taxon>Candidatus Fermentithermobacillales</taxon>
        <taxon>Candidatus Fermentithermobacillaceae</taxon>
        <taxon>Candidatus Fermentithermobacillus</taxon>
    </lineage>
</organism>
<reference evidence="2" key="1">
    <citation type="submission" date="2020-10" db="EMBL/GenBank/DDBJ databases">
        <authorList>
            <person name="Kadnikov V."/>
            <person name="Beletsky A.V."/>
            <person name="Mardanov A.V."/>
            <person name="Karnachuk O.V."/>
            <person name="Ravin N.V."/>
        </authorList>
    </citation>
    <scope>NUCLEOTIDE SEQUENCE</scope>
    <source>
        <strain evidence="2">Bu02</strain>
    </source>
</reference>
<proteinExistence type="predicted"/>
<dbReference type="InterPro" id="IPR000873">
    <property type="entry name" value="AMP-dep_synth/lig_dom"/>
</dbReference>
<accession>A0AAT9LEV5</accession>